<protein>
    <recommendedName>
        <fullName evidence="3">DUF86 domain-containing protein</fullName>
    </recommendedName>
</protein>
<dbReference type="STRING" id="517418.Ctha_2519"/>
<reference evidence="1 2" key="1">
    <citation type="submission" date="2008-06" db="EMBL/GenBank/DDBJ databases">
        <title>Complete sequence of Chloroherpeton thalassium ATCC 35110.</title>
        <authorList>
            <consortium name="US DOE Joint Genome Institute"/>
            <person name="Lucas S."/>
            <person name="Copeland A."/>
            <person name="Lapidus A."/>
            <person name="Glavina del Rio T."/>
            <person name="Dalin E."/>
            <person name="Tice H."/>
            <person name="Bruce D."/>
            <person name="Goodwin L."/>
            <person name="Pitluck S."/>
            <person name="Schmutz J."/>
            <person name="Larimer F."/>
            <person name="Land M."/>
            <person name="Hauser L."/>
            <person name="Kyrpides N."/>
            <person name="Mikhailova N."/>
            <person name="Liu Z."/>
            <person name="Li T."/>
            <person name="Zhao F."/>
            <person name="Overmann J."/>
            <person name="Bryant D.A."/>
            <person name="Richardson P."/>
        </authorList>
    </citation>
    <scope>NUCLEOTIDE SEQUENCE [LARGE SCALE GENOMIC DNA]</scope>
    <source>
        <strain evidence="2">ATCC 35110 / GB-78</strain>
    </source>
</reference>
<evidence type="ECO:0000313" key="1">
    <source>
        <dbReference type="EMBL" id="ACF14968.1"/>
    </source>
</evidence>
<sequence>MKLLKTEDWLCLRKIRNSIAHEYDANLNNIIEGLNEICNSFDNVLLNNLEKVYHFSKSKFMIQN</sequence>
<organism evidence="1 2">
    <name type="scientific">Chloroherpeton thalassium (strain ATCC 35110 / GB-78)</name>
    <dbReference type="NCBI Taxonomy" id="517418"/>
    <lineage>
        <taxon>Bacteria</taxon>
        <taxon>Pseudomonadati</taxon>
        <taxon>Chlorobiota</taxon>
        <taxon>Chlorobiia</taxon>
        <taxon>Chlorobiales</taxon>
        <taxon>Chloroherpetonaceae</taxon>
        <taxon>Chloroherpeton</taxon>
    </lineage>
</organism>
<evidence type="ECO:0000313" key="2">
    <source>
        <dbReference type="Proteomes" id="UP000001208"/>
    </source>
</evidence>
<dbReference type="EMBL" id="CP001100">
    <property type="protein sequence ID" value="ACF14968.1"/>
    <property type="molecule type" value="Genomic_DNA"/>
</dbReference>
<proteinExistence type="predicted"/>
<dbReference type="KEGG" id="cts:Ctha_2519"/>
<dbReference type="HOGENOM" id="CLU_2859566_0_0_10"/>
<gene>
    <name evidence="1" type="ordered locus">Ctha_2519</name>
</gene>
<keyword evidence="2" id="KW-1185">Reference proteome</keyword>
<name>B3QXQ3_CHLT3</name>
<accession>B3QXQ3</accession>
<dbReference type="AlphaFoldDB" id="B3QXQ3"/>
<evidence type="ECO:0008006" key="3">
    <source>
        <dbReference type="Google" id="ProtNLM"/>
    </source>
</evidence>
<dbReference type="Proteomes" id="UP000001208">
    <property type="component" value="Chromosome"/>
</dbReference>